<gene>
    <name evidence="1" type="ORF">GCM10023183_33930</name>
</gene>
<comment type="caution">
    <text evidence="1">The sequence shown here is derived from an EMBL/GenBank/DDBJ whole genome shotgun (WGS) entry which is preliminary data.</text>
</comment>
<evidence type="ECO:0000313" key="2">
    <source>
        <dbReference type="Proteomes" id="UP001501844"/>
    </source>
</evidence>
<dbReference type="EMBL" id="BAABGX010000003">
    <property type="protein sequence ID" value="GAA4313944.1"/>
    <property type="molecule type" value="Genomic_DNA"/>
</dbReference>
<name>A0ABP8FZ52_9BACT</name>
<proteinExistence type="predicted"/>
<reference evidence="2" key="1">
    <citation type="journal article" date="2019" name="Int. J. Syst. Evol. Microbiol.">
        <title>The Global Catalogue of Microorganisms (GCM) 10K type strain sequencing project: providing services to taxonomists for standard genome sequencing and annotation.</title>
        <authorList>
            <consortium name="The Broad Institute Genomics Platform"/>
            <consortium name="The Broad Institute Genome Sequencing Center for Infectious Disease"/>
            <person name="Wu L."/>
            <person name="Ma J."/>
        </authorList>
    </citation>
    <scope>NUCLEOTIDE SEQUENCE [LARGE SCALE GENOMIC DNA]</scope>
    <source>
        <strain evidence="2">JCM 17917</strain>
    </source>
</reference>
<sequence length="377" mass="42911">MEDTYEELDAQPKAFDPSAVRKLNITLTEANYKSLQGKAGVPGYVNTNFYFASEEEAGALIPLYLNAAYPNFDNKDEITVTYNSLTKEFKGNTVTERETYTLTDEDYALGGTNFKNFDRWSQIETFLNARYTPLQGRLVNLTFNWFSNNQLPTTQVRTFSYFYTNGRWEEAYLVTEADYLKVDRNRNNAFATADEAMLPAYFDNFLKAKVFGAKAGDIKYVSYAVRYSATSTLQQAMAMIYDGSNWTRLTKTFFTEPKTLTFSFENGKWKPDLTVKYTLVSADYETIAGFTNVGTEANRANLKQFKNFYQAGNNPSDTRLWTDAQINAGLAELLKVKYPNAEVGQKFLVTYIAYRGTNVSVQTLFEKKANGTFEVVK</sequence>
<protein>
    <submittedName>
        <fullName evidence="1">Uncharacterized protein</fullName>
    </submittedName>
</protein>
<accession>A0ABP8FZ52</accession>
<organism evidence="1 2">
    <name type="scientific">Nibribacter koreensis</name>
    <dbReference type="NCBI Taxonomy" id="1084519"/>
    <lineage>
        <taxon>Bacteria</taxon>
        <taxon>Pseudomonadati</taxon>
        <taxon>Bacteroidota</taxon>
        <taxon>Cytophagia</taxon>
        <taxon>Cytophagales</taxon>
        <taxon>Hymenobacteraceae</taxon>
        <taxon>Nibribacter</taxon>
    </lineage>
</organism>
<evidence type="ECO:0000313" key="1">
    <source>
        <dbReference type="EMBL" id="GAA4313944.1"/>
    </source>
</evidence>
<keyword evidence="2" id="KW-1185">Reference proteome</keyword>
<dbReference type="Proteomes" id="UP001501844">
    <property type="component" value="Unassembled WGS sequence"/>
</dbReference>